<dbReference type="InterPro" id="IPR001005">
    <property type="entry name" value="SANT/Myb"/>
</dbReference>
<evidence type="ECO:0000256" key="3">
    <source>
        <dbReference type="ARBA" id="ARBA00023163"/>
    </source>
</evidence>
<evidence type="ECO:0000256" key="1">
    <source>
        <dbReference type="ARBA" id="ARBA00004123"/>
    </source>
</evidence>
<evidence type="ECO:0000313" key="8">
    <source>
        <dbReference type="Proteomes" id="UP001359559"/>
    </source>
</evidence>
<dbReference type="GO" id="GO:0005634">
    <property type="term" value="C:nucleus"/>
    <property type="evidence" value="ECO:0007669"/>
    <property type="project" value="UniProtKB-SubCell"/>
</dbReference>
<dbReference type="GO" id="GO:0003700">
    <property type="term" value="F:DNA-binding transcription factor activity"/>
    <property type="evidence" value="ECO:0007669"/>
    <property type="project" value="InterPro"/>
</dbReference>
<dbReference type="EMBL" id="JAYKXN010000007">
    <property type="protein sequence ID" value="KAK7272425.1"/>
    <property type="molecule type" value="Genomic_DNA"/>
</dbReference>
<evidence type="ECO:0000256" key="5">
    <source>
        <dbReference type="SAM" id="MobiDB-lite"/>
    </source>
</evidence>
<keyword evidence="2" id="KW-0805">Transcription regulation</keyword>
<evidence type="ECO:0000259" key="6">
    <source>
        <dbReference type="Pfam" id="PF00249"/>
    </source>
</evidence>
<comment type="subcellular location">
    <subcellularLocation>
        <location evidence="1">Nucleus</location>
    </subcellularLocation>
</comment>
<feature type="compositionally biased region" description="Basic and acidic residues" evidence="5">
    <location>
        <begin position="1"/>
        <end position="16"/>
    </location>
</feature>
<dbReference type="Pfam" id="PF00249">
    <property type="entry name" value="Myb_DNA-binding"/>
    <property type="match status" value="1"/>
</dbReference>
<organism evidence="7 8">
    <name type="scientific">Clitoria ternatea</name>
    <name type="common">Butterfly pea</name>
    <dbReference type="NCBI Taxonomy" id="43366"/>
    <lineage>
        <taxon>Eukaryota</taxon>
        <taxon>Viridiplantae</taxon>
        <taxon>Streptophyta</taxon>
        <taxon>Embryophyta</taxon>
        <taxon>Tracheophyta</taxon>
        <taxon>Spermatophyta</taxon>
        <taxon>Magnoliopsida</taxon>
        <taxon>eudicotyledons</taxon>
        <taxon>Gunneridae</taxon>
        <taxon>Pentapetalae</taxon>
        <taxon>rosids</taxon>
        <taxon>fabids</taxon>
        <taxon>Fabales</taxon>
        <taxon>Fabaceae</taxon>
        <taxon>Papilionoideae</taxon>
        <taxon>50 kb inversion clade</taxon>
        <taxon>NPAAA clade</taxon>
        <taxon>indigoferoid/millettioid clade</taxon>
        <taxon>Phaseoleae</taxon>
        <taxon>Clitoria</taxon>
    </lineage>
</organism>
<proteinExistence type="predicted"/>
<sequence>MEERNCKPEEDNKSEGSKASSASNRKRSMLDLNEEAVDDGEDDDSPIEISSQEGNLSSNSTDQEGKERAATVRQYVRSKMPRLRWTPDLHLAFVHAVERLGGQERATPKLVLQLMNVRGLSIAHVKSHLQNKGMQGRHHIMDIVGRVRHFGDDNNRNYMPSSMLMDQPRYEINAHGSSRFHQTGLFNSHMMIRSGSACHKDLYNYQYQRSPNFISHAKFDPEVLADQKNRMPEFTDQVQVSKQSHVKAELERFHEKKVSPSFLELTLSPDHSRNEQEINTRLSLSLFSSSSSNSTQRAQCSEKHKDDSQVKSLFFQNYAPRSCLG</sequence>
<feature type="compositionally biased region" description="Acidic residues" evidence="5">
    <location>
        <begin position="32"/>
        <end position="46"/>
    </location>
</feature>
<evidence type="ECO:0000313" key="7">
    <source>
        <dbReference type="EMBL" id="KAK7272425.1"/>
    </source>
</evidence>
<keyword evidence="8" id="KW-1185">Reference proteome</keyword>
<keyword evidence="4" id="KW-0539">Nucleus</keyword>
<gene>
    <name evidence="7" type="ORF">RJT34_29011</name>
</gene>
<reference evidence="7 8" key="1">
    <citation type="submission" date="2024-01" db="EMBL/GenBank/DDBJ databases">
        <title>The genomes of 5 underutilized Papilionoideae crops provide insights into root nodulation and disease resistance.</title>
        <authorList>
            <person name="Yuan L."/>
        </authorList>
    </citation>
    <scope>NUCLEOTIDE SEQUENCE [LARGE SCALE GENOMIC DNA]</scope>
    <source>
        <strain evidence="7">LY-2023</strain>
        <tissue evidence="7">Leaf</tissue>
    </source>
</reference>
<dbReference type="AlphaFoldDB" id="A0AAN9ICX7"/>
<feature type="domain" description="Myb-like" evidence="6">
    <location>
        <begin position="82"/>
        <end position="131"/>
    </location>
</feature>
<dbReference type="PANTHER" id="PTHR31314">
    <property type="entry name" value="MYB FAMILY TRANSCRIPTION FACTOR PHL7-LIKE"/>
    <property type="match status" value="1"/>
</dbReference>
<dbReference type="Proteomes" id="UP001359559">
    <property type="component" value="Unassembled WGS sequence"/>
</dbReference>
<feature type="region of interest" description="Disordered" evidence="5">
    <location>
        <begin position="1"/>
        <end position="70"/>
    </location>
</feature>
<dbReference type="PANTHER" id="PTHR31314:SF164">
    <property type="entry name" value="HTH MYB-TYPE DOMAIN-CONTAINING PROTEIN"/>
    <property type="match status" value="1"/>
</dbReference>
<evidence type="ECO:0000256" key="2">
    <source>
        <dbReference type="ARBA" id="ARBA00023015"/>
    </source>
</evidence>
<comment type="caution">
    <text evidence="7">The sequence shown here is derived from an EMBL/GenBank/DDBJ whole genome shotgun (WGS) entry which is preliminary data.</text>
</comment>
<name>A0AAN9ICX7_CLITE</name>
<dbReference type="InterPro" id="IPR006447">
    <property type="entry name" value="Myb_dom_plants"/>
</dbReference>
<dbReference type="InterPro" id="IPR009057">
    <property type="entry name" value="Homeodomain-like_sf"/>
</dbReference>
<dbReference type="SUPFAM" id="SSF46689">
    <property type="entry name" value="Homeodomain-like"/>
    <property type="match status" value="1"/>
</dbReference>
<accession>A0AAN9ICX7</accession>
<dbReference type="NCBIfam" id="TIGR01557">
    <property type="entry name" value="myb_SHAQKYF"/>
    <property type="match status" value="1"/>
</dbReference>
<feature type="compositionally biased region" description="Polar residues" evidence="5">
    <location>
        <begin position="48"/>
        <end position="62"/>
    </location>
</feature>
<evidence type="ECO:0000256" key="4">
    <source>
        <dbReference type="ARBA" id="ARBA00023242"/>
    </source>
</evidence>
<protein>
    <recommendedName>
        <fullName evidence="6">Myb-like domain-containing protein</fullName>
    </recommendedName>
</protein>
<dbReference type="Gene3D" id="1.10.10.60">
    <property type="entry name" value="Homeodomain-like"/>
    <property type="match status" value="1"/>
</dbReference>
<dbReference type="GO" id="GO:0003677">
    <property type="term" value="F:DNA binding"/>
    <property type="evidence" value="ECO:0007669"/>
    <property type="project" value="InterPro"/>
</dbReference>
<dbReference type="InterPro" id="IPR046955">
    <property type="entry name" value="PHR1-like"/>
</dbReference>
<keyword evidence="3" id="KW-0804">Transcription</keyword>